<dbReference type="InterPro" id="IPR006059">
    <property type="entry name" value="SBP"/>
</dbReference>
<dbReference type="Gene3D" id="3.40.190.10">
    <property type="entry name" value="Periplasmic binding protein-like II"/>
    <property type="match status" value="1"/>
</dbReference>
<dbReference type="PANTHER" id="PTHR43649">
    <property type="entry name" value="ARABINOSE-BINDING PROTEIN-RELATED"/>
    <property type="match status" value="1"/>
</dbReference>
<evidence type="ECO:0000313" key="8">
    <source>
        <dbReference type="Proteomes" id="UP000263014"/>
    </source>
</evidence>
<feature type="compositionally biased region" description="Basic and acidic residues" evidence="6">
    <location>
        <begin position="54"/>
        <end position="71"/>
    </location>
</feature>
<evidence type="ECO:0000313" key="7">
    <source>
        <dbReference type="EMBL" id="RGJ01543.1"/>
    </source>
</evidence>
<organism evidence="7 8">
    <name type="scientific">Hungatella hathewayi</name>
    <dbReference type="NCBI Taxonomy" id="154046"/>
    <lineage>
        <taxon>Bacteria</taxon>
        <taxon>Bacillati</taxon>
        <taxon>Bacillota</taxon>
        <taxon>Clostridia</taxon>
        <taxon>Lachnospirales</taxon>
        <taxon>Lachnospiraceae</taxon>
        <taxon>Hungatella</taxon>
    </lineage>
</organism>
<evidence type="ECO:0000256" key="6">
    <source>
        <dbReference type="SAM" id="MobiDB-lite"/>
    </source>
</evidence>
<keyword evidence="5" id="KW-0449">Lipoprotein</keyword>
<feature type="region of interest" description="Disordered" evidence="6">
    <location>
        <begin position="41"/>
        <end position="72"/>
    </location>
</feature>
<gene>
    <name evidence="7" type="ORF">DXD79_19305</name>
</gene>
<keyword evidence="4" id="KW-0564">Palmitate</keyword>
<name>A0A374P4I2_9FIRM</name>
<comment type="caution">
    <text evidence="7">The sequence shown here is derived from an EMBL/GenBank/DDBJ whole genome shotgun (WGS) entry which is preliminary data.</text>
</comment>
<dbReference type="InterPro" id="IPR050490">
    <property type="entry name" value="Bact_solute-bd_prot1"/>
</dbReference>
<evidence type="ECO:0000256" key="1">
    <source>
        <dbReference type="ARBA" id="ARBA00022475"/>
    </source>
</evidence>
<dbReference type="Pfam" id="PF01547">
    <property type="entry name" value="SBP_bac_1"/>
    <property type="match status" value="1"/>
</dbReference>
<keyword evidence="3" id="KW-0472">Membrane</keyword>
<reference evidence="7 8" key="1">
    <citation type="submission" date="2018-08" db="EMBL/GenBank/DDBJ databases">
        <title>A genome reference for cultivated species of the human gut microbiota.</title>
        <authorList>
            <person name="Zou Y."/>
            <person name="Xue W."/>
            <person name="Luo G."/>
        </authorList>
    </citation>
    <scope>NUCLEOTIDE SEQUENCE [LARGE SCALE GENOMIC DNA]</scope>
    <source>
        <strain evidence="7 8">TM09-12</strain>
    </source>
</reference>
<keyword evidence="2" id="KW-0732">Signal</keyword>
<evidence type="ECO:0000256" key="2">
    <source>
        <dbReference type="ARBA" id="ARBA00022729"/>
    </source>
</evidence>
<dbReference type="EMBL" id="QSON01000009">
    <property type="protein sequence ID" value="RGJ01543.1"/>
    <property type="molecule type" value="Genomic_DNA"/>
</dbReference>
<dbReference type="PANTHER" id="PTHR43649:SF33">
    <property type="entry name" value="POLYGALACTURONAN_RHAMNOGALACTURONAN-BINDING PROTEIN YTCQ"/>
    <property type="match status" value="1"/>
</dbReference>
<sequence length="494" mass="54938">MGKQEENIDWYMKEENMKKKILALLAGTVLVTGILAGCGNSGKTEVQNNSTEAGKAESTKTAQTEEKKESVEMDTITVWSDNAHEQELREKQIADFNNGEGKELGIQIDYKVYGDKYSDTIKIAAQAGEAPDLFRSDSKWMQDFVDNGFLVPIEELPGSEALLDQYKDLVANQSHVFNGKTYTLPYNLTTYGFVINKELFAKAGLTEADYPTTWDEVREVAAKITEASEGKAYGLGLSSTLWTISSFYTMPAGQNVGHYGYDWNAKKFDYSAFNPMIKAIDQMVADESVFPGFETLDGDGIRAQFAAGNIGMIGAASFDCAVYTTQFPAVCDWEVINIPKFTEDQVTYKRFGNPTNLLCVGTKAKEHPEKVLKVLEFFYSDKNAAEMYENGLYIPVRTQAVEMASKKPELKGWEAFADFDEIFAMPPVPDTLITVEGTTYREAIANIWSNAEIDDVDSIMADIDQRYNDALQKADQTVVALYALKDGVTPEKSK</sequence>
<dbReference type="Proteomes" id="UP000263014">
    <property type="component" value="Unassembled WGS sequence"/>
</dbReference>
<feature type="compositionally biased region" description="Polar residues" evidence="6">
    <location>
        <begin position="41"/>
        <end position="52"/>
    </location>
</feature>
<accession>A0A374P4I2</accession>
<evidence type="ECO:0000256" key="4">
    <source>
        <dbReference type="ARBA" id="ARBA00023139"/>
    </source>
</evidence>
<dbReference type="SUPFAM" id="SSF53850">
    <property type="entry name" value="Periplasmic binding protein-like II"/>
    <property type="match status" value="1"/>
</dbReference>
<dbReference type="AlphaFoldDB" id="A0A374P4I2"/>
<evidence type="ECO:0000256" key="3">
    <source>
        <dbReference type="ARBA" id="ARBA00023136"/>
    </source>
</evidence>
<proteinExistence type="predicted"/>
<keyword evidence="1" id="KW-1003">Cell membrane</keyword>
<protein>
    <submittedName>
        <fullName evidence="7">Extracellular solute-binding protein</fullName>
    </submittedName>
</protein>
<evidence type="ECO:0000256" key="5">
    <source>
        <dbReference type="ARBA" id="ARBA00023288"/>
    </source>
</evidence>